<dbReference type="RefSeq" id="WP_128219806.1">
    <property type="nucleotide sequence ID" value="NZ_CP034929.1"/>
</dbReference>
<evidence type="ECO:0000256" key="1">
    <source>
        <dbReference type="SAM" id="SignalP"/>
    </source>
</evidence>
<organism evidence="3 4">
    <name type="scientific">Nocardioides yefusunii</name>
    <dbReference type="NCBI Taxonomy" id="2500546"/>
    <lineage>
        <taxon>Bacteria</taxon>
        <taxon>Bacillati</taxon>
        <taxon>Actinomycetota</taxon>
        <taxon>Actinomycetes</taxon>
        <taxon>Propionibacteriales</taxon>
        <taxon>Nocardioidaceae</taxon>
        <taxon>Nocardioides</taxon>
    </lineage>
</organism>
<keyword evidence="1" id="KW-0732">Signal</keyword>
<dbReference type="InterPro" id="IPR006311">
    <property type="entry name" value="TAT_signal"/>
</dbReference>
<dbReference type="PROSITE" id="PS51318">
    <property type="entry name" value="TAT"/>
    <property type="match status" value="1"/>
</dbReference>
<dbReference type="Proteomes" id="UP001596098">
    <property type="component" value="Unassembled WGS sequence"/>
</dbReference>
<feature type="signal peptide" evidence="1">
    <location>
        <begin position="1"/>
        <end position="28"/>
    </location>
</feature>
<reference evidence="4" key="1">
    <citation type="journal article" date="2019" name="Int. J. Syst. Evol. Microbiol.">
        <title>The Global Catalogue of Microorganisms (GCM) 10K type strain sequencing project: providing services to taxonomists for standard genome sequencing and annotation.</title>
        <authorList>
            <consortium name="The Broad Institute Genomics Platform"/>
            <consortium name="The Broad Institute Genome Sequencing Center for Infectious Disease"/>
            <person name="Wu L."/>
            <person name="Ma J."/>
        </authorList>
    </citation>
    <scope>NUCLEOTIDE SEQUENCE [LARGE SCALE GENOMIC DNA]</scope>
    <source>
        <strain evidence="4">DFY28</strain>
    </source>
</reference>
<dbReference type="PANTHER" id="PTHR30032">
    <property type="entry name" value="N-ACETYLMURAMOYL-L-ALANINE AMIDASE-RELATED"/>
    <property type="match status" value="1"/>
</dbReference>
<evidence type="ECO:0000259" key="2">
    <source>
        <dbReference type="Pfam" id="PF08486"/>
    </source>
</evidence>
<dbReference type="PANTHER" id="PTHR30032:SF4">
    <property type="entry name" value="AMIDASE ENHANCER"/>
    <property type="match status" value="1"/>
</dbReference>
<evidence type="ECO:0000313" key="4">
    <source>
        <dbReference type="Proteomes" id="UP001596098"/>
    </source>
</evidence>
<feature type="chain" id="PRO_5046400023" evidence="1">
    <location>
        <begin position="29"/>
        <end position="404"/>
    </location>
</feature>
<dbReference type="InterPro" id="IPR013693">
    <property type="entry name" value="SpoIID/LytB_N"/>
</dbReference>
<proteinExistence type="predicted"/>
<dbReference type="InterPro" id="IPR051922">
    <property type="entry name" value="Bact_Sporulation_Assoc"/>
</dbReference>
<keyword evidence="4" id="KW-1185">Reference proteome</keyword>
<feature type="domain" description="Sporulation stage II protein D amidase enhancer LytB N-terminal" evidence="2">
    <location>
        <begin position="203"/>
        <end position="290"/>
    </location>
</feature>
<gene>
    <name evidence="3" type="ORF">ACFPWU_12195</name>
</gene>
<accession>A0ABW1R0M6</accession>
<dbReference type="NCBIfam" id="TIGR02669">
    <property type="entry name" value="SpoIID_LytB"/>
    <property type="match status" value="1"/>
</dbReference>
<dbReference type="EMBL" id="JBHSQI010000006">
    <property type="protein sequence ID" value="MFC6154420.1"/>
    <property type="molecule type" value="Genomic_DNA"/>
</dbReference>
<name>A0ABW1R0M6_9ACTN</name>
<evidence type="ECO:0000313" key="3">
    <source>
        <dbReference type="EMBL" id="MFC6154420.1"/>
    </source>
</evidence>
<sequence length="404" mass="43249">MNANFPRRRRFAGVAVAAVTALLLPLQAAPHATAKTERFPAAGPALTIEGKGYGHGRGLSQYGAQGAAKSGLSSAEIIEFYYPGTDWGTVSGNVSVQISADNDNELRVRSRSGLKVRDLKAKKVYTLPANGAVEWRLVSTAKGTTALQFRTSTTASFKTWKKMAANAQFGAANKPISLVLPTGKVVQYRGTLRSSIVSGTTRRDTVNVVTMETYLRGVVPLEMPASWHPQAVAAQSVAARTYAAFERRSPMSKNYQICDTTRCQVYGGASAENKLSDAAIKSTAKKIVTYDGKPAFTQFGSSNGGVSAAGSLPYQIQQSDPYDTWTGNPVRSWSTAVPLTQVQKAWPKIGTLTQIAVTRRSGTGEFGGRVEAMTLIGAKSKVQVTGDQFRTALGLRSTYFTIVD</sequence>
<dbReference type="Pfam" id="PF08486">
    <property type="entry name" value="SpoIID"/>
    <property type="match status" value="1"/>
</dbReference>
<dbReference type="InterPro" id="IPR013486">
    <property type="entry name" value="SpoIID/LytB"/>
</dbReference>
<comment type="caution">
    <text evidence="3">The sequence shown here is derived from an EMBL/GenBank/DDBJ whole genome shotgun (WGS) entry which is preliminary data.</text>
</comment>
<protein>
    <submittedName>
        <fullName evidence="3">SpoIID/LytB domain-containing protein</fullName>
    </submittedName>
</protein>